<keyword evidence="10 11" id="KW-0472">Membrane</keyword>
<dbReference type="Pfam" id="PF00122">
    <property type="entry name" value="E1-E2_ATPase"/>
    <property type="match status" value="1"/>
</dbReference>
<dbReference type="InterPro" id="IPR059000">
    <property type="entry name" value="ATPase_P-type_domA"/>
</dbReference>
<dbReference type="CDD" id="cd00371">
    <property type="entry name" value="HMA"/>
    <property type="match status" value="2"/>
</dbReference>
<evidence type="ECO:0000256" key="4">
    <source>
        <dbReference type="ARBA" id="ARBA00022692"/>
    </source>
</evidence>
<dbReference type="SUPFAM" id="SSF81665">
    <property type="entry name" value="Calcium ATPase, transmembrane domain M"/>
    <property type="match status" value="1"/>
</dbReference>
<keyword evidence="5 11" id="KW-0479">Metal-binding</keyword>
<keyword evidence="6 11" id="KW-0547">Nucleotide-binding</keyword>
<dbReference type="InterPro" id="IPR023299">
    <property type="entry name" value="ATPase_P-typ_cyto_dom_N"/>
</dbReference>
<dbReference type="InterPro" id="IPR023298">
    <property type="entry name" value="ATPase_P-typ_TM_dom_sf"/>
</dbReference>
<dbReference type="PROSITE" id="PS50846">
    <property type="entry name" value="HMA_2"/>
    <property type="match status" value="2"/>
</dbReference>
<dbReference type="EMBL" id="FMTY01000001">
    <property type="protein sequence ID" value="SCW99915.1"/>
    <property type="molecule type" value="Genomic_DNA"/>
</dbReference>
<evidence type="ECO:0000256" key="8">
    <source>
        <dbReference type="ARBA" id="ARBA00022967"/>
    </source>
</evidence>
<dbReference type="Proteomes" id="UP000182124">
    <property type="component" value="Unassembled WGS sequence"/>
</dbReference>
<comment type="subcellular location">
    <subcellularLocation>
        <location evidence="1">Cell membrane</location>
        <topology evidence="1">Multi-pass membrane protein</topology>
    </subcellularLocation>
</comment>
<protein>
    <submittedName>
        <fullName evidence="13">Cu2+-exporting ATPase</fullName>
    </submittedName>
</protein>
<proteinExistence type="inferred from homology"/>
<dbReference type="InterPro" id="IPR044492">
    <property type="entry name" value="P_typ_ATPase_HD_dom"/>
</dbReference>
<dbReference type="InterPro" id="IPR017969">
    <property type="entry name" value="Heavy-metal-associated_CS"/>
</dbReference>
<dbReference type="CDD" id="cd02094">
    <property type="entry name" value="P-type_ATPase_Cu-like"/>
    <property type="match status" value="1"/>
</dbReference>
<evidence type="ECO:0000256" key="1">
    <source>
        <dbReference type="ARBA" id="ARBA00004651"/>
    </source>
</evidence>
<evidence type="ECO:0000256" key="9">
    <source>
        <dbReference type="ARBA" id="ARBA00022989"/>
    </source>
</evidence>
<dbReference type="RefSeq" id="WP_023575152.1">
    <property type="nucleotide sequence ID" value="NZ_CBCSBQ010000013.1"/>
</dbReference>
<feature type="transmembrane region" description="Helical" evidence="11">
    <location>
        <begin position="191"/>
        <end position="213"/>
    </location>
</feature>
<keyword evidence="9 11" id="KW-1133">Transmembrane helix</keyword>
<dbReference type="InterPro" id="IPR023214">
    <property type="entry name" value="HAD_sf"/>
</dbReference>
<evidence type="ECO:0000313" key="13">
    <source>
        <dbReference type="EMBL" id="SCW99915.1"/>
    </source>
</evidence>
<dbReference type="PRINTS" id="PR00119">
    <property type="entry name" value="CATATPASE"/>
</dbReference>
<dbReference type="Gene3D" id="2.70.150.10">
    <property type="entry name" value="Calcium-transporting ATPase, cytoplasmic transduction domain A"/>
    <property type="match status" value="1"/>
</dbReference>
<evidence type="ECO:0000313" key="14">
    <source>
        <dbReference type="Proteomes" id="UP000182124"/>
    </source>
</evidence>
<dbReference type="GO" id="GO:0005886">
    <property type="term" value="C:plasma membrane"/>
    <property type="evidence" value="ECO:0007669"/>
    <property type="project" value="UniProtKB-SubCell"/>
</dbReference>
<dbReference type="FunFam" id="3.30.70.100:FF:000001">
    <property type="entry name" value="ATPase copper transporting beta"/>
    <property type="match status" value="1"/>
</dbReference>
<keyword evidence="4 11" id="KW-0812">Transmembrane</keyword>
<name>A0A1G4V210_9FLAO</name>
<dbReference type="PANTHER" id="PTHR43520">
    <property type="entry name" value="ATP7, ISOFORM B"/>
    <property type="match status" value="1"/>
</dbReference>
<feature type="domain" description="HMA" evidence="12">
    <location>
        <begin position="74"/>
        <end position="140"/>
    </location>
</feature>
<feature type="transmembrane region" description="Helical" evidence="11">
    <location>
        <begin position="444"/>
        <end position="470"/>
    </location>
</feature>
<feature type="transmembrane region" description="Helical" evidence="11">
    <location>
        <begin position="776"/>
        <end position="798"/>
    </location>
</feature>
<dbReference type="NCBIfam" id="TIGR01494">
    <property type="entry name" value="ATPase_P-type"/>
    <property type="match status" value="1"/>
</dbReference>
<dbReference type="SUPFAM" id="SSF55008">
    <property type="entry name" value="HMA, heavy metal-associated domain"/>
    <property type="match status" value="2"/>
</dbReference>
<dbReference type="FunFam" id="2.70.150.10:FF:000020">
    <property type="entry name" value="Copper-exporting P-type ATPase A"/>
    <property type="match status" value="1"/>
</dbReference>
<dbReference type="GO" id="GO:0016887">
    <property type="term" value="F:ATP hydrolysis activity"/>
    <property type="evidence" value="ECO:0007669"/>
    <property type="project" value="InterPro"/>
</dbReference>
<dbReference type="SUPFAM" id="SSF56784">
    <property type="entry name" value="HAD-like"/>
    <property type="match status" value="1"/>
</dbReference>
<dbReference type="Gene3D" id="3.30.70.100">
    <property type="match status" value="2"/>
</dbReference>
<dbReference type="InterPro" id="IPR006121">
    <property type="entry name" value="HMA_dom"/>
</dbReference>
<dbReference type="InterPro" id="IPR027256">
    <property type="entry name" value="P-typ_ATPase_IB"/>
</dbReference>
<dbReference type="NCBIfam" id="TIGR01511">
    <property type="entry name" value="ATPase-IB1_Cu"/>
    <property type="match status" value="1"/>
</dbReference>
<dbReference type="Gene3D" id="3.40.50.1000">
    <property type="entry name" value="HAD superfamily/HAD-like"/>
    <property type="match status" value="1"/>
</dbReference>
<dbReference type="STRING" id="329186.SAMN02927925_00059"/>
<feature type="transmembrane region" description="Helical" evidence="11">
    <location>
        <begin position="167"/>
        <end position="185"/>
    </location>
</feature>
<dbReference type="Pfam" id="PF00403">
    <property type="entry name" value="HMA"/>
    <property type="match status" value="2"/>
</dbReference>
<dbReference type="SFLD" id="SFLDG00002">
    <property type="entry name" value="C1.7:_P-type_atpase_like"/>
    <property type="match status" value="1"/>
</dbReference>
<evidence type="ECO:0000256" key="3">
    <source>
        <dbReference type="ARBA" id="ARBA00022475"/>
    </source>
</evidence>
<dbReference type="InterPro" id="IPR036163">
    <property type="entry name" value="HMA_dom_sf"/>
</dbReference>
<dbReference type="GO" id="GO:0005524">
    <property type="term" value="F:ATP binding"/>
    <property type="evidence" value="ECO:0007669"/>
    <property type="project" value="UniProtKB-UniRule"/>
</dbReference>
<feature type="domain" description="HMA" evidence="12">
    <location>
        <begin position="6"/>
        <end position="72"/>
    </location>
</feature>
<feature type="transmembrane region" description="Helical" evidence="11">
    <location>
        <begin position="255"/>
        <end position="275"/>
    </location>
</feature>
<sequence length="804" mass="86560">METNSKILTIPLEGVHSEHCALIVDDTLAKTDGVVTHKVELNNQQAKIEVDPKQFKLAQLTSTIRDLGYDITTVKKSFPVEGMTCASCAVSVESILSFEEGIISSVVNYANATATVEYVPGIAKPENFKKAIQSIGYDLIITESESQEDEIAERHNEQFTALKRRTIAAAVFTLPVFVIGMFFMDMPYGNWIMWVFSTPVLFWFGKSFFINACKQLKHRKANMDTLVALSTGIAYLFSVFNTLNPEFWHSRGLHAHVYFEAATVVITFILLGKVLEERAKGNTASAIKKLVGLQPKTVIRLMKDGQQEEVKISSVILGDVLLAKPGEKIAVDGKVLSGSSFVDESMISGEPIPVAKNPNDTVFAGTINQKGSLQYTAQKIGSETLLAQIITMVQNAQGSKAPVQKLVDKIAGIFVPIVLVISILTLLVWVIFGGENGLTHGLLAMVTVLVIACPCALGLATPTAIMVGVGKGAEKGILIKDAESLELAKKVDTVIFDKTGTITEGKPSVVASLWKEAQPNHIAALYSIELQSEHPLAEAVVAQYSGTMPQPVSDFESITGFGVKATIDGEIYFVGNKRLLNENTITIDTHYAEFIAKHAELAHTLLYFAKGNTLLAILAVADKIKETSIAAVSELQKQGIEVIMLTGDNEETAASVAKTVGLNRFKASVLPEDKLAFIKTLQSEGKIVAMVGDGINDSAALAQANVSIAMGKGSDIAMDVAHMTIISSDLMKVPQAILLSKQTVATIKQNLFWAFIYNVIGIPIAAGILYPVNGFLLSPMIAGAAMALSSVSVVGNSLRLKLKK</sequence>
<dbReference type="SFLD" id="SFLDF00027">
    <property type="entry name" value="p-type_atpase"/>
    <property type="match status" value="1"/>
</dbReference>
<evidence type="ECO:0000256" key="5">
    <source>
        <dbReference type="ARBA" id="ARBA00022723"/>
    </source>
</evidence>
<dbReference type="GO" id="GO:0005507">
    <property type="term" value="F:copper ion binding"/>
    <property type="evidence" value="ECO:0007669"/>
    <property type="project" value="TreeGrafter"/>
</dbReference>
<dbReference type="NCBIfam" id="TIGR01525">
    <property type="entry name" value="ATPase-IB_hvy"/>
    <property type="match status" value="1"/>
</dbReference>
<keyword evidence="7 11" id="KW-0067">ATP-binding</keyword>
<evidence type="ECO:0000259" key="12">
    <source>
        <dbReference type="PROSITE" id="PS50846"/>
    </source>
</evidence>
<evidence type="ECO:0000256" key="7">
    <source>
        <dbReference type="ARBA" id="ARBA00022840"/>
    </source>
</evidence>
<keyword evidence="3 11" id="KW-1003">Cell membrane</keyword>
<organism evidence="13 14">
    <name type="scientific">Flavobacterium saliperosum</name>
    <dbReference type="NCBI Taxonomy" id="329186"/>
    <lineage>
        <taxon>Bacteria</taxon>
        <taxon>Pseudomonadati</taxon>
        <taxon>Bacteroidota</taxon>
        <taxon>Flavobacteriia</taxon>
        <taxon>Flavobacteriales</taxon>
        <taxon>Flavobacteriaceae</taxon>
        <taxon>Flavobacterium</taxon>
    </lineage>
</organism>
<gene>
    <name evidence="13" type="ORF">SAMN02927925_00059</name>
</gene>
<dbReference type="AlphaFoldDB" id="A0A1G4V210"/>
<dbReference type="PANTHER" id="PTHR43520:SF8">
    <property type="entry name" value="P-TYPE CU(+) TRANSPORTER"/>
    <property type="match status" value="1"/>
</dbReference>
<reference evidence="13 14" key="1">
    <citation type="submission" date="2016-10" db="EMBL/GenBank/DDBJ databases">
        <authorList>
            <person name="de Groot N.N."/>
        </authorList>
    </citation>
    <scope>NUCLEOTIDE SEQUENCE [LARGE SCALE GENOMIC DNA]</scope>
    <source>
        <strain evidence="13 14">CGMCC 1.3801</strain>
    </source>
</reference>
<dbReference type="Gene3D" id="3.40.1110.10">
    <property type="entry name" value="Calcium-transporting ATPase, cytoplasmic domain N"/>
    <property type="match status" value="1"/>
</dbReference>
<evidence type="ECO:0000256" key="11">
    <source>
        <dbReference type="RuleBase" id="RU362081"/>
    </source>
</evidence>
<dbReference type="SUPFAM" id="SSF81653">
    <property type="entry name" value="Calcium ATPase, transduction domain A"/>
    <property type="match status" value="1"/>
</dbReference>
<evidence type="ECO:0000256" key="10">
    <source>
        <dbReference type="ARBA" id="ARBA00023136"/>
    </source>
</evidence>
<dbReference type="eggNOG" id="COG2217">
    <property type="taxonomic scope" value="Bacteria"/>
</dbReference>
<comment type="similarity">
    <text evidence="2 11">Belongs to the cation transport ATPase (P-type) (TC 3.A.3) family. Type IB subfamily.</text>
</comment>
<dbReference type="GO" id="GO:0060003">
    <property type="term" value="P:copper ion export"/>
    <property type="evidence" value="ECO:0007669"/>
    <property type="project" value="UniProtKB-ARBA"/>
</dbReference>
<dbReference type="GO" id="GO:0055070">
    <property type="term" value="P:copper ion homeostasis"/>
    <property type="evidence" value="ECO:0007669"/>
    <property type="project" value="TreeGrafter"/>
</dbReference>
<dbReference type="InterPro" id="IPR036412">
    <property type="entry name" value="HAD-like_sf"/>
</dbReference>
<dbReference type="InterPro" id="IPR001757">
    <property type="entry name" value="P_typ_ATPase"/>
</dbReference>
<evidence type="ECO:0000256" key="2">
    <source>
        <dbReference type="ARBA" id="ARBA00006024"/>
    </source>
</evidence>
<feature type="transmembrane region" description="Helical" evidence="11">
    <location>
        <begin position="410"/>
        <end position="432"/>
    </location>
</feature>
<feature type="transmembrane region" description="Helical" evidence="11">
    <location>
        <begin position="225"/>
        <end position="243"/>
    </location>
</feature>
<dbReference type="SFLD" id="SFLDS00003">
    <property type="entry name" value="Haloacid_Dehalogenase"/>
    <property type="match status" value="1"/>
</dbReference>
<dbReference type="InterPro" id="IPR018303">
    <property type="entry name" value="ATPase_P-typ_P_site"/>
</dbReference>
<dbReference type="InterPro" id="IPR008250">
    <property type="entry name" value="ATPase_P-typ_transduc_dom_A_sf"/>
</dbReference>
<dbReference type="PROSITE" id="PS00154">
    <property type="entry name" value="ATPASE_E1_E2"/>
    <property type="match status" value="1"/>
</dbReference>
<evidence type="ECO:0000256" key="6">
    <source>
        <dbReference type="ARBA" id="ARBA00022741"/>
    </source>
</evidence>
<accession>A0A1G4V210</accession>
<keyword evidence="8" id="KW-1278">Translocase</keyword>
<feature type="transmembrane region" description="Helical" evidence="11">
    <location>
        <begin position="751"/>
        <end position="770"/>
    </location>
</feature>
<dbReference type="Pfam" id="PF00702">
    <property type="entry name" value="Hydrolase"/>
    <property type="match status" value="1"/>
</dbReference>
<dbReference type="PROSITE" id="PS01047">
    <property type="entry name" value="HMA_1"/>
    <property type="match status" value="1"/>
</dbReference>
<dbReference type="PRINTS" id="PR00941">
    <property type="entry name" value="CDATPASE"/>
</dbReference>
<dbReference type="GO" id="GO:0043682">
    <property type="term" value="F:P-type divalent copper transporter activity"/>
    <property type="evidence" value="ECO:0007669"/>
    <property type="project" value="TreeGrafter"/>
</dbReference>